<name>A0ABP0Z0N0_9ROSI</name>
<dbReference type="EMBL" id="OZ021740">
    <property type="protein sequence ID" value="CAK9324202.1"/>
    <property type="molecule type" value="Genomic_DNA"/>
</dbReference>
<dbReference type="Proteomes" id="UP001642487">
    <property type="component" value="Chromosome 6"/>
</dbReference>
<feature type="compositionally biased region" description="Polar residues" evidence="1">
    <location>
        <begin position="85"/>
        <end position="94"/>
    </location>
</feature>
<evidence type="ECO:0000313" key="2">
    <source>
        <dbReference type="EMBL" id="CAK9324202.1"/>
    </source>
</evidence>
<evidence type="ECO:0000313" key="3">
    <source>
        <dbReference type="Proteomes" id="UP001642487"/>
    </source>
</evidence>
<feature type="compositionally biased region" description="Low complexity" evidence="1">
    <location>
        <begin position="95"/>
        <end position="113"/>
    </location>
</feature>
<keyword evidence="3" id="KW-1185">Reference proteome</keyword>
<feature type="region of interest" description="Disordered" evidence="1">
    <location>
        <begin position="85"/>
        <end position="133"/>
    </location>
</feature>
<evidence type="ECO:0000256" key="1">
    <source>
        <dbReference type="SAM" id="MobiDB-lite"/>
    </source>
</evidence>
<gene>
    <name evidence="2" type="ORF">CITCOLO1_LOCUS16428</name>
</gene>
<organism evidence="2 3">
    <name type="scientific">Citrullus colocynthis</name>
    <name type="common">colocynth</name>
    <dbReference type="NCBI Taxonomy" id="252529"/>
    <lineage>
        <taxon>Eukaryota</taxon>
        <taxon>Viridiplantae</taxon>
        <taxon>Streptophyta</taxon>
        <taxon>Embryophyta</taxon>
        <taxon>Tracheophyta</taxon>
        <taxon>Spermatophyta</taxon>
        <taxon>Magnoliopsida</taxon>
        <taxon>eudicotyledons</taxon>
        <taxon>Gunneridae</taxon>
        <taxon>Pentapetalae</taxon>
        <taxon>rosids</taxon>
        <taxon>fabids</taxon>
        <taxon>Cucurbitales</taxon>
        <taxon>Cucurbitaceae</taxon>
        <taxon>Benincaseae</taxon>
        <taxon>Citrullus</taxon>
    </lineage>
</organism>
<proteinExistence type="predicted"/>
<protein>
    <submittedName>
        <fullName evidence="2">Uncharacterized protein</fullName>
    </submittedName>
</protein>
<reference evidence="2 3" key="1">
    <citation type="submission" date="2024-03" db="EMBL/GenBank/DDBJ databases">
        <authorList>
            <person name="Gkanogiannis A."/>
            <person name="Becerra Lopez-Lavalle L."/>
        </authorList>
    </citation>
    <scope>NUCLEOTIDE SEQUENCE [LARGE SCALE GENOMIC DNA]</scope>
</reference>
<sequence>MQMNLVHRVLLNGYDSTEVLMVSNKDIQNARIMDSRAGYSYKSEKGVLKVTKGSLVKLKGILRNHLYVLEEVRIDSEARPLVTLGESSDQSPLISQVESSQQSGSDSGQSQQERTLIDEGAFAKESSTDSIEVEPLTFEEAIVFDSKEQ</sequence>
<accession>A0ABP0Z0N0</accession>